<reference evidence="2 3" key="2">
    <citation type="journal article" date="2010" name="Nature">
        <title>Comparative genomics reveals mobile pathogenicity chromosomes in Fusarium.</title>
        <authorList>
            <person name="Ma L.J."/>
            <person name="van der Does H.C."/>
            <person name="Borkovich K.A."/>
            <person name="Coleman J.J."/>
            <person name="Daboussi M.J."/>
            <person name="Di Pietro A."/>
            <person name="Dufresne M."/>
            <person name="Freitag M."/>
            <person name="Grabherr M."/>
            <person name="Henrissat B."/>
            <person name="Houterman P.M."/>
            <person name="Kang S."/>
            <person name="Shim W.B."/>
            <person name="Woloshuk C."/>
            <person name="Xie X."/>
            <person name="Xu J.R."/>
            <person name="Antoniw J."/>
            <person name="Baker S.E."/>
            <person name="Bluhm B.H."/>
            <person name="Breakspear A."/>
            <person name="Brown D.W."/>
            <person name="Butchko R.A."/>
            <person name="Chapman S."/>
            <person name="Coulson R."/>
            <person name="Coutinho P.M."/>
            <person name="Danchin E.G."/>
            <person name="Diener A."/>
            <person name="Gale L.R."/>
            <person name="Gardiner D.M."/>
            <person name="Goff S."/>
            <person name="Hammond-Kosack K.E."/>
            <person name="Hilburn K."/>
            <person name="Hua-Van A."/>
            <person name="Jonkers W."/>
            <person name="Kazan K."/>
            <person name="Kodira C.D."/>
            <person name="Koehrsen M."/>
            <person name="Kumar L."/>
            <person name="Lee Y.H."/>
            <person name="Li L."/>
            <person name="Manners J.M."/>
            <person name="Miranda-Saavedra D."/>
            <person name="Mukherjee M."/>
            <person name="Park G."/>
            <person name="Park J."/>
            <person name="Park S.Y."/>
            <person name="Proctor R.H."/>
            <person name="Regev A."/>
            <person name="Ruiz-Roldan M.C."/>
            <person name="Sain D."/>
            <person name="Sakthikumar S."/>
            <person name="Sykes S."/>
            <person name="Schwartz D.C."/>
            <person name="Turgeon B.G."/>
            <person name="Wapinski I."/>
            <person name="Yoder O."/>
            <person name="Young S."/>
            <person name="Zeng Q."/>
            <person name="Zhou S."/>
            <person name="Galagan J."/>
            <person name="Cuomo C.A."/>
            <person name="Kistler H.C."/>
            <person name="Rep M."/>
        </authorList>
    </citation>
    <scope>GENOME REANNOTATION</scope>
    <source>
        <strain evidence="3">ATCC MYA-4620 / CBS 123657 / FGSC 9075 / NRRL 31084 / PH-1</strain>
        <strain evidence="2">PH-1 / ATCC MYA-4620 / FGSC 9075 / NRRL 31084</strain>
    </source>
</reference>
<accession>A0A098DDT9</accession>
<proteinExistence type="predicted"/>
<dbReference type="EMBL" id="HG970333">
    <property type="protein sequence ID" value="CEF76617.1"/>
    <property type="molecule type" value="Genomic_DNA"/>
</dbReference>
<keyword evidence="3" id="KW-1185">Reference proteome</keyword>
<dbReference type="EnsemblFungi" id="CEF76617">
    <property type="protein sequence ID" value="CEF76617"/>
    <property type="gene ID" value="FGRRES_15475"/>
</dbReference>
<name>A0A098DDT9_GIBZE</name>
<gene>
    <name evidence="1" type="ORF">FGRAMPH1_01T09629</name>
</gene>
<dbReference type="Proteomes" id="UP000070720">
    <property type="component" value="Chromosome 2"/>
</dbReference>
<organism evidence="1 3">
    <name type="scientific">Gibberella zeae (strain ATCC MYA-4620 / CBS 123657 / FGSC 9075 / NRRL 31084 / PH-1)</name>
    <name type="common">Wheat head blight fungus</name>
    <name type="synonym">Fusarium graminearum</name>
    <dbReference type="NCBI Taxonomy" id="229533"/>
    <lineage>
        <taxon>Eukaryota</taxon>
        <taxon>Fungi</taxon>
        <taxon>Dikarya</taxon>
        <taxon>Ascomycota</taxon>
        <taxon>Pezizomycotina</taxon>
        <taxon>Sordariomycetes</taxon>
        <taxon>Hypocreomycetidae</taxon>
        <taxon>Hypocreales</taxon>
        <taxon>Nectriaceae</taxon>
        <taxon>Fusarium</taxon>
    </lineage>
</organism>
<reference evidence="2" key="4">
    <citation type="submission" date="2017-01" db="UniProtKB">
        <authorList>
            <consortium name="EnsemblFungi"/>
        </authorList>
    </citation>
    <scope>IDENTIFICATION</scope>
    <source>
        <strain evidence="2">PH-1 / ATCC MYA-4620 / FGSC 9075 / NRRL 31084</strain>
    </source>
</reference>
<accession>A0A0E0RZE2</accession>
<evidence type="ECO:0000313" key="3">
    <source>
        <dbReference type="Proteomes" id="UP000070720"/>
    </source>
</evidence>
<evidence type="ECO:0000313" key="2">
    <source>
        <dbReference type="EnsemblFungi" id="CEF76617"/>
    </source>
</evidence>
<dbReference type="AlphaFoldDB" id="A0A098DDT9"/>
<sequence>MDGLKAIPTLWEIVNVVAALRLAPGQSQAVARMCLSSSQSVGPRVTLKAQWRISFG</sequence>
<reference evidence="2 3" key="1">
    <citation type="journal article" date="2007" name="Science">
        <title>The Fusarium graminearum genome reveals a link between localized polymorphism and pathogen specialization.</title>
        <authorList>
            <person name="Cuomo C.A."/>
            <person name="Gueldener U."/>
            <person name="Xu J.-R."/>
            <person name="Trail F."/>
            <person name="Turgeon B.G."/>
            <person name="Di Pietro A."/>
            <person name="Walton J.D."/>
            <person name="Ma L.-J."/>
            <person name="Baker S.E."/>
            <person name="Rep M."/>
            <person name="Adam G."/>
            <person name="Antoniw J."/>
            <person name="Baldwin T."/>
            <person name="Calvo S.E."/>
            <person name="Chang Y.-L."/>
            <person name="DeCaprio D."/>
            <person name="Gale L.R."/>
            <person name="Gnerre S."/>
            <person name="Goswami R.S."/>
            <person name="Hammond-Kosack K."/>
            <person name="Harris L.J."/>
            <person name="Hilburn K."/>
            <person name="Kennell J.C."/>
            <person name="Kroken S."/>
            <person name="Magnuson J.K."/>
            <person name="Mannhaupt G."/>
            <person name="Mauceli E.W."/>
            <person name="Mewes H.-W."/>
            <person name="Mitterbauer R."/>
            <person name="Muehlbauer G."/>
            <person name="Muensterkoetter M."/>
            <person name="Nelson D."/>
            <person name="O'Donnell K."/>
            <person name="Ouellet T."/>
            <person name="Qi W."/>
            <person name="Quesneville H."/>
            <person name="Roncero M.I.G."/>
            <person name="Seong K.-Y."/>
            <person name="Tetko I.V."/>
            <person name="Urban M."/>
            <person name="Waalwijk C."/>
            <person name="Ward T.J."/>
            <person name="Yao J."/>
            <person name="Birren B.W."/>
            <person name="Kistler H.C."/>
        </authorList>
    </citation>
    <scope>NUCLEOTIDE SEQUENCE [LARGE SCALE GENOMIC DNA]</scope>
    <source>
        <strain evidence="3">ATCC MYA-4620 / CBS 123657 / FGSC 9075 / NRRL 31084 / PH-1</strain>
        <strain evidence="2">PH-1 / ATCC MYA-4620 / FGSC 9075 / NRRL 31084</strain>
    </source>
</reference>
<dbReference type="InParanoid" id="A0A098DDT9"/>
<evidence type="ECO:0000313" key="1">
    <source>
        <dbReference type="EMBL" id="CEF76617.1"/>
    </source>
</evidence>
<reference evidence="1 3" key="3">
    <citation type="journal article" date="2015" name="BMC Genomics">
        <title>The completed genome sequence of the pathogenic ascomycete fungus Fusarium graminearum.</title>
        <authorList>
            <person name="King R."/>
            <person name="Urban M."/>
            <person name="Hammond-Kosack M.C."/>
            <person name="Hassani-Pak K."/>
            <person name="Hammond-Kosack K.E."/>
        </authorList>
    </citation>
    <scope>NUCLEOTIDE SEQUENCE [LARGE SCALE GENOMIC DNA]</scope>
    <source>
        <strain evidence="3">ATCC MYA-4620 / CBS 123657 / FGSC 9075 / NRRL 31084 / PH-1</strain>
        <strain evidence="1">PH-1</strain>
    </source>
</reference>
<dbReference type="VEuPathDB" id="FungiDB:FGRAMPH1_01G09629"/>
<protein>
    <submittedName>
        <fullName evidence="1">Chromosome 2, complete genome</fullName>
    </submittedName>
</protein>